<evidence type="ECO:0000256" key="2">
    <source>
        <dbReference type="ARBA" id="ARBA00022729"/>
    </source>
</evidence>
<dbReference type="Pfam" id="PF00768">
    <property type="entry name" value="Peptidase_S11"/>
    <property type="match status" value="1"/>
</dbReference>
<protein>
    <submittedName>
        <fullName evidence="13">D-alanyl-D-alanine carboxypeptidase (Penicillin-binding protein 5/6)</fullName>
    </submittedName>
</protein>
<feature type="active site" evidence="7">
    <location>
        <position position="125"/>
    </location>
</feature>
<dbReference type="GO" id="GO:0009002">
    <property type="term" value="F:serine-type D-Ala-D-Ala carboxypeptidase activity"/>
    <property type="evidence" value="ECO:0007669"/>
    <property type="project" value="InterPro"/>
</dbReference>
<dbReference type="Proteomes" id="UP000182192">
    <property type="component" value="Unassembled WGS sequence"/>
</dbReference>
<dbReference type="RefSeq" id="WP_074963201.1">
    <property type="nucleotide sequence ID" value="NZ_FOKQ01000049.1"/>
</dbReference>
<feature type="compositionally biased region" description="Acidic residues" evidence="10">
    <location>
        <begin position="364"/>
        <end position="379"/>
    </location>
</feature>
<keyword evidence="4" id="KW-0133">Cell shape</keyword>
<gene>
    <name evidence="13" type="ORF">SAMN02910406_03427</name>
</gene>
<reference evidence="13 14" key="1">
    <citation type="submission" date="2016-10" db="EMBL/GenBank/DDBJ databases">
        <authorList>
            <person name="de Groot N.N."/>
        </authorList>
    </citation>
    <scope>NUCLEOTIDE SEQUENCE [LARGE SCALE GENOMIC DNA]</scope>
    <source>
        <strain evidence="13 14">AR67</strain>
    </source>
</reference>
<evidence type="ECO:0000256" key="9">
    <source>
        <dbReference type="RuleBase" id="RU004016"/>
    </source>
</evidence>
<dbReference type="Gene3D" id="3.40.710.10">
    <property type="entry name" value="DD-peptidase/beta-lactamase superfamily"/>
    <property type="match status" value="1"/>
</dbReference>
<dbReference type="PRINTS" id="PR00725">
    <property type="entry name" value="DADACBPTASE1"/>
</dbReference>
<dbReference type="OrthoDB" id="9791132at2"/>
<feature type="region of interest" description="Disordered" evidence="10">
    <location>
        <begin position="349"/>
        <end position="413"/>
    </location>
</feature>
<evidence type="ECO:0000256" key="8">
    <source>
        <dbReference type="PIRSR" id="PIRSR618044-2"/>
    </source>
</evidence>
<dbReference type="SUPFAM" id="SSF56601">
    <property type="entry name" value="beta-lactamase/transpeptidase-like"/>
    <property type="match status" value="1"/>
</dbReference>
<evidence type="ECO:0000256" key="6">
    <source>
        <dbReference type="ARBA" id="ARBA00023316"/>
    </source>
</evidence>
<keyword evidence="3" id="KW-0378">Hydrolase</keyword>
<dbReference type="PROSITE" id="PS51257">
    <property type="entry name" value="PROKAR_LIPOPROTEIN"/>
    <property type="match status" value="1"/>
</dbReference>
<dbReference type="GO" id="GO:0008360">
    <property type="term" value="P:regulation of cell shape"/>
    <property type="evidence" value="ECO:0007669"/>
    <property type="project" value="UniProtKB-KW"/>
</dbReference>
<evidence type="ECO:0000256" key="1">
    <source>
        <dbReference type="ARBA" id="ARBA00007164"/>
    </source>
</evidence>
<dbReference type="EMBL" id="FOKQ01000049">
    <property type="protein sequence ID" value="SFD22504.1"/>
    <property type="molecule type" value="Genomic_DNA"/>
</dbReference>
<proteinExistence type="inferred from homology"/>
<name>A0A1I1QK25_RUMAL</name>
<evidence type="ECO:0000256" key="4">
    <source>
        <dbReference type="ARBA" id="ARBA00022960"/>
    </source>
</evidence>
<keyword evidence="6" id="KW-0961">Cell wall biogenesis/degradation</keyword>
<evidence type="ECO:0000256" key="10">
    <source>
        <dbReference type="SAM" id="MobiDB-lite"/>
    </source>
</evidence>
<evidence type="ECO:0000256" key="5">
    <source>
        <dbReference type="ARBA" id="ARBA00022984"/>
    </source>
</evidence>
<dbReference type="AlphaFoldDB" id="A0A1I1QK25"/>
<keyword evidence="13" id="KW-0645">Protease</keyword>
<evidence type="ECO:0000259" key="12">
    <source>
        <dbReference type="Pfam" id="PF00768"/>
    </source>
</evidence>
<evidence type="ECO:0000313" key="13">
    <source>
        <dbReference type="EMBL" id="SFD22504.1"/>
    </source>
</evidence>
<feature type="active site" description="Acyl-ester intermediate" evidence="7">
    <location>
        <position position="122"/>
    </location>
</feature>
<dbReference type="GO" id="GO:0009252">
    <property type="term" value="P:peptidoglycan biosynthetic process"/>
    <property type="evidence" value="ECO:0007669"/>
    <property type="project" value="UniProtKB-KW"/>
</dbReference>
<feature type="active site" evidence="7">
    <location>
        <position position="182"/>
    </location>
</feature>
<sequence length="413" mass="44833">MKNSNRKGGAAVVALLVMIIIVAVSCALMVVTGRKTIKPNESVSAPVSELDDSTTTEEETISVDDLADLIPEPAPSMLPTKSDKYETVNLKDITCSTGVLLDSESNEILAGVNYDKKIYPASLTKLMTLLVAVENIDDMNAKYKFTKKDIEPLQEENASCAGFVAGDEVTMEDLLYAAILPSGADGTLGLANAIAGNEKNFVKLMNDKVAELGLTDTNFANASGLHHKQHYTTAQDIAVITRACMENKTCRKVLCTKTWTTKPTKEYEDGIELDSIFHSRFDGYFVDVDQDGSGDAKILGGKTGFTDEAGYTLATVVEYNGKEYIAVTTKSDTYIDSVEDSILIFENYLPGAVGTPDDRKDKEEDTDSSSDESEEEENEGTFITLKEKDNSSKSDDDDDDSSSRPVPDEDVEA</sequence>
<evidence type="ECO:0000313" key="14">
    <source>
        <dbReference type="Proteomes" id="UP000182192"/>
    </source>
</evidence>
<evidence type="ECO:0000256" key="3">
    <source>
        <dbReference type="ARBA" id="ARBA00022801"/>
    </source>
</evidence>
<organism evidence="13 14">
    <name type="scientific">Ruminococcus albus</name>
    <dbReference type="NCBI Taxonomy" id="1264"/>
    <lineage>
        <taxon>Bacteria</taxon>
        <taxon>Bacillati</taxon>
        <taxon>Bacillota</taxon>
        <taxon>Clostridia</taxon>
        <taxon>Eubacteriales</taxon>
        <taxon>Oscillospiraceae</taxon>
        <taxon>Ruminococcus</taxon>
    </lineage>
</organism>
<dbReference type="InterPro" id="IPR001967">
    <property type="entry name" value="Peptidase_S11_N"/>
</dbReference>
<evidence type="ECO:0000256" key="11">
    <source>
        <dbReference type="SAM" id="Phobius"/>
    </source>
</evidence>
<keyword evidence="5" id="KW-0573">Peptidoglycan synthesis</keyword>
<feature type="transmembrane region" description="Helical" evidence="11">
    <location>
        <begin position="12"/>
        <end position="31"/>
    </location>
</feature>
<keyword evidence="11" id="KW-1133">Transmembrane helix</keyword>
<dbReference type="PANTHER" id="PTHR21581:SF26">
    <property type="entry name" value="D-ALANYL-D-ALANINE ENDOPEPTIDASE"/>
    <property type="match status" value="1"/>
</dbReference>
<evidence type="ECO:0000256" key="7">
    <source>
        <dbReference type="PIRSR" id="PIRSR618044-1"/>
    </source>
</evidence>
<keyword evidence="13" id="KW-0121">Carboxypeptidase</keyword>
<dbReference type="PANTHER" id="PTHR21581">
    <property type="entry name" value="D-ALANYL-D-ALANINE CARBOXYPEPTIDASE"/>
    <property type="match status" value="1"/>
</dbReference>
<keyword evidence="2" id="KW-0732">Signal</keyword>
<dbReference type="InterPro" id="IPR012338">
    <property type="entry name" value="Beta-lactam/transpept-like"/>
</dbReference>
<dbReference type="GO" id="GO:0071555">
    <property type="term" value="P:cell wall organization"/>
    <property type="evidence" value="ECO:0007669"/>
    <property type="project" value="UniProtKB-KW"/>
</dbReference>
<comment type="similarity">
    <text evidence="1 9">Belongs to the peptidase S11 family.</text>
</comment>
<keyword evidence="11" id="KW-0812">Transmembrane</keyword>
<feature type="binding site" evidence="8">
    <location>
        <position position="302"/>
    </location>
    <ligand>
        <name>substrate</name>
    </ligand>
</feature>
<dbReference type="InterPro" id="IPR018044">
    <property type="entry name" value="Peptidase_S11"/>
</dbReference>
<feature type="domain" description="Peptidase S11 D-alanyl-D-alanine carboxypeptidase A N-terminal" evidence="12">
    <location>
        <begin position="88"/>
        <end position="330"/>
    </location>
</feature>
<accession>A0A1I1QK25</accession>
<feature type="compositionally biased region" description="Basic and acidic residues" evidence="10">
    <location>
        <begin position="385"/>
        <end position="394"/>
    </location>
</feature>
<dbReference type="GO" id="GO:0006508">
    <property type="term" value="P:proteolysis"/>
    <property type="evidence" value="ECO:0007669"/>
    <property type="project" value="InterPro"/>
</dbReference>
<keyword evidence="11" id="KW-0472">Membrane</keyword>